<organism evidence="1 2">
    <name type="scientific">Pyxidicoccus parkwayensis</name>
    <dbReference type="NCBI Taxonomy" id="2813578"/>
    <lineage>
        <taxon>Bacteria</taxon>
        <taxon>Pseudomonadati</taxon>
        <taxon>Myxococcota</taxon>
        <taxon>Myxococcia</taxon>
        <taxon>Myxococcales</taxon>
        <taxon>Cystobacterineae</taxon>
        <taxon>Myxococcaceae</taxon>
        <taxon>Pyxidicoccus</taxon>
    </lineage>
</organism>
<sequence>MRHQDARAIPSAPLGWRMSGGWMSSTPRAGAFLLMLMVSTGWGCSRKPAPEAADVWTAEGGLRCEGLQHLACTGLYGDAGEGWATKTVPESVRPFTPGLQLWSDGLEKSRFISLPPGTRVDTTRMDEWRFPPGTRLWKEFRWKGRRIETRFLWKRPDGTWLRTTYRWSDDERTALELTDGEQHVPGTNDYEIPRQADCQACHNGRGDGVLGFEAVALAHPEARGLTLARLVQEKLLTQAPATLPSIPGTPVEAEALGYLHMNCGVSCHNANTPALGSTSGLHLRLEVAELGSVAATDTANTAVGVKSLFQTSGLFGGASFRVAPGDVKHSTLLHRMAQRGNAVQMPPLATHVLDERGLALIQRWIEAMPPVRGDR</sequence>
<reference evidence="1 2" key="1">
    <citation type="submission" date="2021-02" db="EMBL/GenBank/DDBJ databases">
        <title>De Novo genome assembly of isolated myxobacteria.</title>
        <authorList>
            <person name="Stevens D.C."/>
        </authorList>
    </citation>
    <scope>NUCLEOTIDE SEQUENCE [LARGE SCALE GENOMIC DNA]</scope>
    <source>
        <strain evidence="2">SCPEA02</strain>
    </source>
</reference>
<keyword evidence="2" id="KW-1185">Reference proteome</keyword>
<proteinExistence type="predicted"/>
<dbReference type="Proteomes" id="UP000662747">
    <property type="component" value="Chromosome"/>
</dbReference>
<gene>
    <name evidence="1" type="ORF">JY651_05430</name>
</gene>
<evidence type="ECO:0000313" key="2">
    <source>
        <dbReference type="Proteomes" id="UP000662747"/>
    </source>
</evidence>
<dbReference type="EMBL" id="CP071090">
    <property type="protein sequence ID" value="QSQ24403.1"/>
    <property type="molecule type" value="Genomic_DNA"/>
</dbReference>
<evidence type="ECO:0000313" key="1">
    <source>
        <dbReference type="EMBL" id="QSQ24403.1"/>
    </source>
</evidence>
<accession>A0ABX7P0W0</accession>
<evidence type="ECO:0008006" key="3">
    <source>
        <dbReference type="Google" id="ProtNLM"/>
    </source>
</evidence>
<protein>
    <recommendedName>
        <fullName evidence="3">Cytochrome c domain-containing protein</fullName>
    </recommendedName>
</protein>
<name>A0ABX7P0W0_9BACT</name>